<organism evidence="2 3">
    <name type="scientific">Phormidium tenue FACHB-1050</name>
    <dbReference type="NCBI Taxonomy" id="2692857"/>
    <lineage>
        <taxon>Bacteria</taxon>
        <taxon>Bacillati</taxon>
        <taxon>Cyanobacteriota</taxon>
        <taxon>Cyanophyceae</taxon>
        <taxon>Oscillatoriophycideae</taxon>
        <taxon>Oscillatoriales</taxon>
        <taxon>Oscillatoriaceae</taxon>
        <taxon>Phormidium</taxon>
    </lineage>
</organism>
<keyword evidence="2" id="KW-0540">Nuclease</keyword>
<protein>
    <submittedName>
        <fullName evidence="2">HNH endonuclease</fullName>
    </submittedName>
</protein>
<keyword evidence="2" id="KW-0378">Hydrolase</keyword>
<keyword evidence="3" id="KW-1185">Reference proteome</keyword>
<comment type="caution">
    <text evidence="2">The sequence shown here is derived from an EMBL/GenBank/DDBJ whole genome shotgun (WGS) entry which is preliminary data.</text>
</comment>
<evidence type="ECO:0000259" key="1">
    <source>
        <dbReference type="Pfam" id="PF07510"/>
    </source>
</evidence>
<dbReference type="Proteomes" id="UP000618445">
    <property type="component" value="Unassembled WGS sequence"/>
</dbReference>
<feature type="domain" description="GmrSD restriction endonucleases C-terminal" evidence="1">
    <location>
        <begin position="88"/>
        <end position="225"/>
    </location>
</feature>
<name>A0ABR8CEX9_9CYAN</name>
<accession>A0ABR8CEX9</accession>
<sequence length="351" mass="41884">MRINRLKYTVMYPFLLNCYHEYNRSSISKNEFIDILKTLENFAVRRLVCDIETFGLNRIFPILYRDARHESTSNLIDGVKIRLGKNRYPRDNDFCKDMLRTSFSATDERTKLILETIEVYLRKQNSKDTNTFQSSSYKVELIMPDSINVEWEKELGEDWQQYYYTYKQVLSNLTLVPLDYNSANKSYQQKKQYFNQSDLLLNNYFQNVDQWNKSAIEDRAKVLADMCLEIWSCFVPNNPISYSDDVTGTRPTKLTIAGDEYQVTYWKDVYIEILKWIQEYSPESFTEISNKFPSFITDIPRNLTVSYDLQNDYFAELRLSSKTIYRFCEQVMRLDTIRNLCDSWNVEREGR</sequence>
<proteinExistence type="predicted"/>
<dbReference type="GO" id="GO:0004519">
    <property type="term" value="F:endonuclease activity"/>
    <property type="evidence" value="ECO:0007669"/>
    <property type="project" value="UniProtKB-KW"/>
</dbReference>
<dbReference type="InterPro" id="IPR011089">
    <property type="entry name" value="GmrSD_C"/>
</dbReference>
<gene>
    <name evidence="2" type="ORF">H6G05_21115</name>
</gene>
<evidence type="ECO:0000313" key="2">
    <source>
        <dbReference type="EMBL" id="MBD2319328.1"/>
    </source>
</evidence>
<dbReference type="PANTHER" id="PTHR35149:SF1">
    <property type="entry name" value="DUF5655 DOMAIN-CONTAINING PROTEIN"/>
    <property type="match status" value="1"/>
</dbReference>
<evidence type="ECO:0000313" key="3">
    <source>
        <dbReference type="Proteomes" id="UP000618445"/>
    </source>
</evidence>
<dbReference type="Pfam" id="PF07510">
    <property type="entry name" value="GmrSD_C"/>
    <property type="match status" value="1"/>
</dbReference>
<keyword evidence="2" id="KW-0255">Endonuclease</keyword>
<dbReference type="PANTHER" id="PTHR35149">
    <property type="entry name" value="SLL5132 PROTEIN"/>
    <property type="match status" value="1"/>
</dbReference>
<reference evidence="2 3" key="1">
    <citation type="journal article" date="2020" name="ISME J.">
        <title>Comparative genomics reveals insights into cyanobacterial evolution and habitat adaptation.</title>
        <authorList>
            <person name="Chen M.Y."/>
            <person name="Teng W.K."/>
            <person name="Zhao L."/>
            <person name="Hu C.X."/>
            <person name="Zhou Y.K."/>
            <person name="Han B.P."/>
            <person name="Song L.R."/>
            <person name="Shu W.S."/>
        </authorList>
    </citation>
    <scope>NUCLEOTIDE SEQUENCE [LARGE SCALE GENOMIC DNA]</scope>
    <source>
        <strain evidence="2 3">FACHB-1050</strain>
    </source>
</reference>
<dbReference type="EMBL" id="JACJQY010000047">
    <property type="protein sequence ID" value="MBD2319328.1"/>
    <property type="molecule type" value="Genomic_DNA"/>
</dbReference>